<dbReference type="EMBL" id="SPLM01000146">
    <property type="protein sequence ID" value="TMW56175.1"/>
    <property type="molecule type" value="Genomic_DNA"/>
</dbReference>
<evidence type="ECO:0008006" key="5">
    <source>
        <dbReference type="Google" id="ProtNLM"/>
    </source>
</evidence>
<comment type="caution">
    <text evidence="3">The sequence shown here is derived from an EMBL/GenBank/DDBJ whole genome shotgun (WGS) entry which is preliminary data.</text>
</comment>
<dbReference type="PANTHER" id="PTHR13068">
    <property type="entry name" value="CGI-12 PROTEIN-RELATED"/>
    <property type="match status" value="1"/>
</dbReference>
<sequence length="360" mass="40939">MMLGQLAARGVNKPVLCVSALRTALPRGALCAYSSVSDAPRPDHAVFRRIATRMGSLFKKNYDENEIEQLVRPATQYLQSLGLTPKQALTCVAMHPMIVKYTPDAMNRKVSWLRQNGMTPNLLVSAVRRAPNVLGVSEESLEAMRQWYLNMGIPQEKIGFLFSTFPHGPSMSIEGNLEKKKLVLQSMGLDDDQIRRMVQRVPQSFTISIDNMLEKAEKMKVWGVPEQQVPKILAIVPELLALNADRVHAKLVMLDSLFGEGVGVNFFIRCPRIIMYSLKTLRSSHEFLTQEAGISSDRIQENPNILMRSVDHILRPRFEFLQTQEHEKDVPITRWIHASDVNFTKEFPEYAEFRAKMRST</sequence>
<comment type="similarity">
    <text evidence="1">Belongs to the mTERF family.</text>
</comment>
<keyword evidence="4" id="KW-1185">Reference proteome</keyword>
<dbReference type="InterPro" id="IPR003690">
    <property type="entry name" value="MTERF"/>
</dbReference>
<evidence type="ECO:0000256" key="2">
    <source>
        <dbReference type="ARBA" id="ARBA00022946"/>
    </source>
</evidence>
<dbReference type="AlphaFoldDB" id="A0A8K1FAE6"/>
<dbReference type="OrthoDB" id="154809at2759"/>
<dbReference type="Pfam" id="PF02536">
    <property type="entry name" value="mTERF"/>
    <property type="match status" value="1"/>
</dbReference>
<keyword evidence="2" id="KW-0809">Transit peptide</keyword>
<organism evidence="3 4">
    <name type="scientific">Pythium oligandrum</name>
    <name type="common">Mycoparasitic fungus</name>
    <dbReference type="NCBI Taxonomy" id="41045"/>
    <lineage>
        <taxon>Eukaryota</taxon>
        <taxon>Sar</taxon>
        <taxon>Stramenopiles</taxon>
        <taxon>Oomycota</taxon>
        <taxon>Peronosporomycetes</taxon>
        <taxon>Pythiales</taxon>
        <taxon>Pythiaceae</taxon>
        <taxon>Pythium</taxon>
    </lineage>
</organism>
<dbReference type="Gene3D" id="1.25.70.10">
    <property type="entry name" value="Transcription termination factor 3, mitochondrial"/>
    <property type="match status" value="1"/>
</dbReference>
<protein>
    <recommendedName>
        <fullName evidence="5">Mitochondrial transcription termination factor</fullName>
    </recommendedName>
</protein>
<evidence type="ECO:0000313" key="4">
    <source>
        <dbReference type="Proteomes" id="UP000794436"/>
    </source>
</evidence>
<proteinExistence type="inferred from homology"/>
<dbReference type="GO" id="GO:0003676">
    <property type="term" value="F:nucleic acid binding"/>
    <property type="evidence" value="ECO:0007669"/>
    <property type="project" value="InterPro"/>
</dbReference>
<evidence type="ECO:0000256" key="1">
    <source>
        <dbReference type="ARBA" id="ARBA00007692"/>
    </source>
</evidence>
<dbReference type="SMART" id="SM00733">
    <property type="entry name" value="Mterf"/>
    <property type="match status" value="6"/>
</dbReference>
<reference evidence="3" key="1">
    <citation type="submission" date="2019-03" db="EMBL/GenBank/DDBJ databases">
        <title>Long read genome sequence of the mycoparasitic Pythium oligandrum ATCC 38472 isolated from sugarbeet rhizosphere.</title>
        <authorList>
            <person name="Gaulin E."/>
        </authorList>
    </citation>
    <scope>NUCLEOTIDE SEQUENCE</scope>
    <source>
        <strain evidence="3">ATCC 38472_TT</strain>
    </source>
</reference>
<dbReference type="Proteomes" id="UP000794436">
    <property type="component" value="Unassembled WGS sequence"/>
</dbReference>
<evidence type="ECO:0000313" key="3">
    <source>
        <dbReference type="EMBL" id="TMW56175.1"/>
    </source>
</evidence>
<name>A0A8K1FAE6_PYTOL</name>
<accession>A0A8K1FAE6</accession>
<dbReference type="InterPro" id="IPR038538">
    <property type="entry name" value="MTERF_sf"/>
</dbReference>
<dbReference type="PANTHER" id="PTHR13068:SF151">
    <property type="entry name" value="TRANSCRIPTION TERMINATION FACTOR MTERF9, CHLOROPLASTIC"/>
    <property type="match status" value="1"/>
</dbReference>
<gene>
    <name evidence="3" type="ORF">Poli38472_008823</name>
</gene>